<dbReference type="Pfam" id="PF10373">
    <property type="entry name" value="EST1_DNA_bind"/>
    <property type="match status" value="1"/>
</dbReference>
<organism evidence="2 3">
    <name type="scientific">Colletotrichum incanum</name>
    <name type="common">Soybean anthracnose fungus</name>
    <dbReference type="NCBI Taxonomy" id="1573173"/>
    <lineage>
        <taxon>Eukaryota</taxon>
        <taxon>Fungi</taxon>
        <taxon>Dikarya</taxon>
        <taxon>Ascomycota</taxon>
        <taxon>Pezizomycotina</taxon>
        <taxon>Sordariomycetes</taxon>
        <taxon>Hypocreomycetidae</taxon>
        <taxon>Glomerellales</taxon>
        <taxon>Glomerellaceae</taxon>
        <taxon>Colletotrichum</taxon>
        <taxon>Colletotrichum spaethianum species complex</taxon>
    </lineage>
</organism>
<dbReference type="PANTHER" id="PTHR15696">
    <property type="entry name" value="SMG-7 SUPPRESSOR WITH MORPHOLOGICAL EFFECT ON GENITALIA PROTEIN 7"/>
    <property type="match status" value="1"/>
</dbReference>
<dbReference type="Gene3D" id="1.25.40.10">
    <property type="entry name" value="Tetratricopeptide repeat domain"/>
    <property type="match status" value="1"/>
</dbReference>
<dbReference type="GO" id="GO:0070034">
    <property type="term" value="F:telomerase RNA binding"/>
    <property type="evidence" value="ECO:0007669"/>
    <property type="project" value="TreeGrafter"/>
</dbReference>
<proteinExistence type="predicted"/>
<evidence type="ECO:0000313" key="3">
    <source>
        <dbReference type="Proteomes" id="UP000076584"/>
    </source>
</evidence>
<dbReference type="InterPro" id="IPR011990">
    <property type="entry name" value="TPR-like_helical_dom_sf"/>
</dbReference>
<dbReference type="GO" id="GO:0042162">
    <property type="term" value="F:telomeric DNA binding"/>
    <property type="evidence" value="ECO:0007669"/>
    <property type="project" value="TreeGrafter"/>
</dbReference>
<dbReference type="GO" id="GO:0005697">
    <property type="term" value="C:telomerase holoenzyme complex"/>
    <property type="evidence" value="ECO:0007669"/>
    <property type="project" value="TreeGrafter"/>
</dbReference>
<sequence length="606" mass="69696">MSFTEACNVACSSAPMETSEGERTLQSPQDDDRLILGLLNRLNIQTIGHIDKYAATEEPQGSSVYIRHLLSLLKPGDNTDPESVQFRKMDHSVEILSKKEELIANLTAKYEKLNRTEYDCQTRLRSEEIPELADEQMQGFMAQQEKLLREHYDFFLTSQHSLASKLIQNLPITFAMPSRLWNHGIQEFLDLLRGNLPASMKHMLSFIYLTYPMMLSLYELYKEAPTFKSIWIECLGDLARYRMAIEDDDPRVREKWKSVSRLWYTMASDEAPKTGRLYHHLAILAQPNALEQLFYYAKSLCVSIPFLDSRENIMTLFKPYIDDSPIRLEGIDAAFVRTHAILFSGENYDRLEHSVNEFVGGLDEHIKTSNESDKTRWLASGCQMSIALACAMLEYGSASNLIVRSIDVDKKGGEQLDDPETFLASQKFLDAIKFAAQTHNVILRRVNDPNVYPYLHVTLSFLHHISKFPMAMKHIGAKTPWKLISLMLNGLLEECTSVDRIESEAFPRLDEKTPMPLTEDFAQRGLLWLNKYYPDDWFAGTNVTNAKYELKERICRCLWLGCRLASANEWLTYDKSMRKFGVSHNYLSMPLLNNPGVEQDGALWWL</sequence>
<keyword evidence="3" id="KW-1185">Reference proteome</keyword>
<dbReference type="SUPFAM" id="SSF48452">
    <property type="entry name" value="TPR-like"/>
    <property type="match status" value="1"/>
</dbReference>
<reference evidence="2 3" key="1">
    <citation type="submission" date="2015-06" db="EMBL/GenBank/DDBJ databases">
        <title>Survival trade-offs in plant roots during colonization by closely related pathogenic and mutualistic fungi.</title>
        <authorList>
            <person name="Hacquard S."/>
            <person name="Kracher B."/>
            <person name="Hiruma K."/>
            <person name="Weinman A."/>
            <person name="Muench P."/>
            <person name="Garrido Oter R."/>
            <person name="Ver Loren van Themaat E."/>
            <person name="Dallerey J.-F."/>
            <person name="Damm U."/>
            <person name="Henrissat B."/>
            <person name="Lespinet O."/>
            <person name="Thon M."/>
            <person name="Kemen E."/>
            <person name="McHardy A.C."/>
            <person name="Schulze-Lefert P."/>
            <person name="O'Connell R.J."/>
        </authorList>
    </citation>
    <scope>NUCLEOTIDE SEQUENCE [LARGE SCALE GENOMIC DNA]</scope>
    <source>
        <strain evidence="2 3">MAFF 238704</strain>
    </source>
</reference>
<dbReference type="AlphaFoldDB" id="A0A167DLU3"/>
<dbReference type="PANTHER" id="PTHR15696:SF0">
    <property type="entry name" value="TELOMERASE-BINDING PROTEIN EST1A"/>
    <property type="match status" value="1"/>
</dbReference>
<accession>A0A167DLU3</accession>
<dbReference type="GO" id="GO:0000184">
    <property type="term" value="P:nuclear-transcribed mRNA catabolic process, nonsense-mediated decay"/>
    <property type="evidence" value="ECO:0007669"/>
    <property type="project" value="TreeGrafter"/>
</dbReference>
<dbReference type="STRING" id="1573173.A0A167DLU3"/>
<evidence type="ECO:0000259" key="1">
    <source>
        <dbReference type="Pfam" id="PF10373"/>
    </source>
</evidence>
<dbReference type="EMBL" id="LFIW01000983">
    <property type="protein sequence ID" value="KZL84051.1"/>
    <property type="molecule type" value="Genomic_DNA"/>
</dbReference>
<evidence type="ECO:0000313" key="2">
    <source>
        <dbReference type="EMBL" id="KZL84051.1"/>
    </source>
</evidence>
<dbReference type="FunFam" id="1.25.40.10:FF:000202">
    <property type="entry name" value="Unplaced genomic scaffold supercont1.7, whole genome shotgun sequence"/>
    <property type="match status" value="1"/>
</dbReference>
<dbReference type="Proteomes" id="UP000076584">
    <property type="component" value="Unassembled WGS sequence"/>
</dbReference>
<protein>
    <recommendedName>
        <fullName evidence="1">DNA/RNA-binding domain-containing protein</fullName>
    </recommendedName>
</protein>
<gene>
    <name evidence="2" type="ORF">CI238_13367</name>
</gene>
<comment type="caution">
    <text evidence="2">The sequence shown here is derived from an EMBL/GenBank/DDBJ whole genome shotgun (WGS) entry which is preliminary data.</text>
</comment>
<dbReference type="InterPro" id="IPR018834">
    <property type="entry name" value="DNA/RNA-bd_Est1-type"/>
</dbReference>
<dbReference type="InterPro" id="IPR045153">
    <property type="entry name" value="Est1/Ebs1-like"/>
</dbReference>
<feature type="domain" description="DNA/RNA-binding" evidence="1">
    <location>
        <begin position="262"/>
        <end position="531"/>
    </location>
</feature>
<name>A0A167DLU3_COLIC</name>